<feature type="compositionally biased region" description="Polar residues" evidence="4">
    <location>
        <begin position="175"/>
        <end position="184"/>
    </location>
</feature>
<dbReference type="Pfam" id="PF12802">
    <property type="entry name" value="MarR_2"/>
    <property type="match status" value="1"/>
</dbReference>
<evidence type="ECO:0000256" key="4">
    <source>
        <dbReference type="SAM" id="MobiDB-lite"/>
    </source>
</evidence>
<evidence type="ECO:0000256" key="3">
    <source>
        <dbReference type="ARBA" id="ARBA00023163"/>
    </source>
</evidence>
<dbReference type="InterPro" id="IPR000835">
    <property type="entry name" value="HTH_MarR-typ"/>
</dbReference>
<dbReference type="InterPro" id="IPR039422">
    <property type="entry name" value="MarR/SlyA-like"/>
</dbReference>
<feature type="domain" description="HTH marR-type" evidence="5">
    <location>
        <begin position="25"/>
        <end position="157"/>
    </location>
</feature>
<dbReference type="InterPro" id="IPR011991">
    <property type="entry name" value="ArsR-like_HTH"/>
</dbReference>
<dbReference type="PROSITE" id="PS01117">
    <property type="entry name" value="HTH_MARR_1"/>
    <property type="match status" value="1"/>
</dbReference>
<evidence type="ECO:0000256" key="2">
    <source>
        <dbReference type="ARBA" id="ARBA00023125"/>
    </source>
</evidence>
<gene>
    <name evidence="6" type="ORF">C4K88_16130</name>
</gene>
<accession>A0A2S5ITX2</accession>
<dbReference type="PANTHER" id="PTHR33164">
    <property type="entry name" value="TRANSCRIPTIONAL REGULATOR, MARR FAMILY"/>
    <property type="match status" value="1"/>
</dbReference>
<organism evidence="6 7">
    <name type="scientific">Arthrobacter pityocampae</name>
    <dbReference type="NCBI Taxonomy" id="547334"/>
    <lineage>
        <taxon>Bacteria</taxon>
        <taxon>Bacillati</taxon>
        <taxon>Actinomycetota</taxon>
        <taxon>Actinomycetes</taxon>
        <taxon>Micrococcales</taxon>
        <taxon>Micrococcaceae</taxon>
        <taxon>Arthrobacter</taxon>
    </lineage>
</organism>
<keyword evidence="3" id="KW-0804">Transcription</keyword>
<evidence type="ECO:0000259" key="5">
    <source>
        <dbReference type="PROSITE" id="PS50995"/>
    </source>
</evidence>
<dbReference type="SMART" id="SM00347">
    <property type="entry name" value="HTH_MARR"/>
    <property type="match status" value="1"/>
</dbReference>
<dbReference type="EMBL" id="PRKW01000007">
    <property type="protein sequence ID" value="PPB47986.1"/>
    <property type="molecule type" value="Genomic_DNA"/>
</dbReference>
<name>A0A2S5ITX2_9MICC</name>
<dbReference type="Proteomes" id="UP000239297">
    <property type="component" value="Unassembled WGS sequence"/>
</dbReference>
<dbReference type="Gene3D" id="1.10.10.10">
    <property type="entry name" value="Winged helix-like DNA-binding domain superfamily/Winged helix DNA-binding domain"/>
    <property type="match status" value="1"/>
</dbReference>
<dbReference type="GO" id="GO:0006950">
    <property type="term" value="P:response to stress"/>
    <property type="evidence" value="ECO:0007669"/>
    <property type="project" value="TreeGrafter"/>
</dbReference>
<protein>
    <submittedName>
        <fullName evidence="6">Transcriptional regulator</fullName>
    </submittedName>
</protein>
<feature type="region of interest" description="Disordered" evidence="4">
    <location>
        <begin position="175"/>
        <end position="201"/>
    </location>
</feature>
<dbReference type="AlphaFoldDB" id="A0A2S5ITX2"/>
<dbReference type="InterPro" id="IPR036390">
    <property type="entry name" value="WH_DNA-bd_sf"/>
</dbReference>
<keyword evidence="7" id="KW-1185">Reference proteome</keyword>
<feature type="compositionally biased region" description="Basic and acidic residues" evidence="4">
    <location>
        <begin position="185"/>
        <end position="201"/>
    </location>
</feature>
<dbReference type="PANTHER" id="PTHR33164:SF57">
    <property type="entry name" value="MARR-FAMILY TRANSCRIPTIONAL REGULATOR"/>
    <property type="match status" value="1"/>
</dbReference>
<dbReference type="InterPro" id="IPR023187">
    <property type="entry name" value="Tscrpt_reg_MarR-type_CS"/>
</dbReference>
<sequence length="201" mass="21661">MGVRLLRATKYMSREFSMSVGQSTAAELVHNIFDLQRALRAVTAASMKYSELGPAHTGVLFFIGEGGPLRASTLAARLGIGPSALSRQLADLEQDGFVLRTPDPLDGRACLLSLSPQGRECLAETYERRAETLREILSDWTEHQAAAASLSVQHLTTALWSAGLHTDHVALSGTARTASDTTGNDGRHHLDPASTTLKEEH</sequence>
<proteinExistence type="predicted"/>
<keyword evidence="2" id="KW-0238">DNA-binding</keyword>
<dbReference type="CDD" id="cd00090">
    <property type="entry name" value="HTH_ARSR"/>
    <property type="match status" value="1"/>
</dbReference>
<evidence type="ECO:0000313" key="7">
    <source>
        <dbReference type="Proteomes" id="UP000239297"/>
    </source>
</evidence>
<reference evidence="6 7" key="1">
    <citation type="journal article" date="2014" name="Int. J. Syst. Evol. Microbiol.">
        <title>Arthrobacter pityocampae sp. nov., isolated from Thaumetopoea pityocampa (Lep., Thaumetopoeidae).</title>
        <authorList>
            <person name="Ince I.A."/>
            <person name="Demirbag Z."/>
            <person name="Kati H."/>
        </authorList>
    </citation>
    <scope>NUCLEOTIDE SEQUENCE [LARGE SCALE GENOMIC DNA]</scope>
    <source>
        <strain evidence="6 7">Tp2</strain>
    </source>
</reference>
<evidence type="ECO:0000256" key="1">
    <source>
        <dbReference type="ARBA" id="ARBA00023015"/>
    </source>
</evidence>
<dbReference type="SUPFAM" id="SSF46785">
    <property type="entry name" value="Winged helix' DNA-binding domain"/>
    <property type="match status" value="1"/>
</dbReference>
<comment type="caution">
    <text evidence="6">The sequence shown here is derived from an EMBL/GenBank/DDBJ whole genome shotgun (WGS) entry which is preliminary data.</text>
</comment>
<keyword evidence="1" id="KW-0805">Transcription regulation</keyword>
<evidence type="ECO:0000313" key="6">
    <source>
        <dbReference type="EMBL" id="PPB47986.1"/>
    </source>
</evidence>
<dbReference type="GO" id="GO:0003677">
    <property type="term" value="F:DNA binding"/>
    <property type="evidence" value="ECO:0007669"/>
    <property type="project" value="UniProtKB-KW"/>
</dbReference>
<dbReference type="GO" id="GO:0003700">
    <property type="term" value="F:DNA-binding transcription factor activity"/>
    <property type="evidence" value="ECO:0007669"/>
    <property type="project" value="InterPro"/>
</dbReference>
<dbReference type="InterPro" id="IPR036388">
    <property type="entry name" value="WH-like_DNA-bd_sf"/>
</dbReference>
<dbReference type="OrthoDB" id="8966183at2"/>
<dbReference type="PROSITE" id="PS50995">
    <property type="entry name" value="HTH_MARR_2"/>
    <property type="match status" value="1"/>
</dbReference>